<feature type="transmembrane region" description="Helical" evidence="13">
    <location>
        <begin position="433"/>
        <end position="454"/>
    </location>
</feature>
<dbReference type="GO" id="GO:0005886">
    <property type="term" value="C:plasma membrane"/>
    <property type="evidence" value="ECO:0007669"/>
    <property type="project" value="UniProtKB-SubCell"/>
</dbReference>
<dbReference type="PROSITE" id="PS51099">
    <property type="entry name" value="PTS_EIIB_TYPE_2"/>
    <property type="match status" value="1"/>
</dbReference>
<evidence type="ECO:0000256" key="2">
    <source>
        <dbReference type="ARBA" id="ARBA00022448"/>
    </source>
</evidence>
<dbReference type="InterPro" id="IPR002178">
    <property type="entry name" value="PTS_EIIA_type-2_dom"/>
</dbReference>
<dbReference type="GO" id="GO:0090563">
    <property type="term" value="F:protein-phosphocysteine-sugar phosphotransferase activity"/>
    <property type="evidence" value="ECO:0007669"/>
    <property type="project" value="TreeGrafter"/>
</dbReference>
<dbReference type="GO" id="GO:0005351">
    <property type="term" value="F:carbohydrate:proton symporter activity"/>
    <property type="evidence" value="ECO:0007669"/>
    <property type="project" value="InterPro"/>
</dbReference>
<feature type="transmembrane region" description="Helical" evidence="13">
    <location>
        <begin position="317"/>
        <end position="340"/>
    </location>
</feature>
<dbReference type="GO" id="GO:0022877">
    <property type="term" value="F:protein-N(PI)-phosphohistidine-fructose phosphotransferase system transporter activity"/>
    <property type="evidence" value="ECO:0007669"/>
    <property type="project" value="InterPro"/>
</dbReference>
<keyword evidence="10 13" id="KW-1133">Transmembrane helix</keyword>
<keyword evidence="8 13" id="KW-0812">Transmembrane</keyword>
<dbReference type="AlphaFoldDB" id="A0AAU0PZP3"/>
<feature type="region of interest" description="Disordered" evidence="12">
    <location>
        <begin position="527"/>
        <end position="582"/>
    </location>
</feature>
<evidence type="ECO:0000256" key="11">
    <source>
        <dbReference type="ARBA" id="ARBA00023136"/>
    </source>
</evidence>
<dbReference type="InterPro" id="IPR003353">
    <property type="entry name" value="PTS_IIB_fruc"/>
</dbReference>
<dbReference type="InterPro" id="IPR003501">
    <property type="entry name" value="PTS_EIIB_2/3"/>
</dbReference>
<dbReference type="NCBIfam" id="TIGR00848">
    <property type="entry name" value="fruA"/>
    <property type="match status" value="1"/>
</dbReference>
<dbReference type="InterPro" id="IPR016152">
    <property type="entry name" value="PTrfase/Anion_transptr"/>
</dbReference>
<dbReference type="PANTHER" id="PTHR30505">
    <property type="entry name" value="FRUCTOSE-LIKE PERMEASE"/>
    <property type="match status" value="1"/>
</dbReference>
<evidence type="ECO:0000313" key="17">
    <source>
        <dbReference type="EMBL" id="WPF25143.1"/>
    </source>
</evidence>
<keyword evidence="5" id="KW-0762">Sugar transport</keyword>
<dbReference type="NCBIfam" id="TIGR01427">
    <property type="entry name" value="PTS_IIC_fructo"/>
    <property type="match status" value="1"/>
</dbReference>
<evidence type="ECO:0000256" key="9">
    <source>
        <dbReference type="ARBA" id="ARBA00022777"/>
    </source>
</evidence>
<feature type="compositionally biased region" description="Polar residues" evidence="12">
    <location>
        <begin position="550"/>
        <end position="572"/>
    </location>
</feature>
<dbReference type="Gene3D" id="3.40.50.2300">
    <property type="match status" value="1"/>
</dbReference>
<evidence type="ECO:0000256" key="3">
    <source>
        <dbReference type="ARBA" id="ARBA00022475"/>
    </source>
</evidence>
<organism evidence="17 18">
    <name type="scientific">Corynebacterium pseudokroppenstedtii</name>
    <dbReference type="NCBI Taxonomy" id="2804917"/>
    <lineage>
        <taxon>Bacteria</taxon>
        <taxon>Bacillati</taxon>
        <taxon>Actinomycetota</taxon>
        <taxon>Actinomycetes</taxon>
        <taxon>Mycobacteriales</taxon>
        <taxon>Corynebacteriaceae</taxon>
        <taxon>Corynebacterium</taxon>
    </lineage>
</organism>
<feature type="domain" description="PTS EIIC type-2" evidence="16">
    <location>
        <begin position="187"/>
        <end position="528"/>
    </location>
</feature>
<dbReference type="InterPro" id="IPR003352">
    <property type="entry name" value="PTS_EIIC"/>
</dbReference>
<dbReference type="Gene3D" id="3.40.930.10">
    <property type="entry name" value="Mannitol-specific EII, Chain A"/>
    <property type="match status" value="1"/>
</dbReference>
<evidence type="ECO:0000256" key="1">
    <source>
        <dbReference type="ARBA" id="ARBA00004429"/>
    </source>
</evidence>
<dbReference type="PROSITE" id="PS51104">
    <property type="entry name" value="PTS_EIIC_TYPE_2"/>
    <property type="match status" value="1"/>
</dbReference>
<dbReference type="InterPro" id="IPR006327">
    <property type="entry name" value="PTS_IIC_fruc"/>
</dbReference>
<comment type="subcellular location">
    <subcellularLocation>
        <location evidence="1">Cell inner membrane</location>
        <topology evidence="1">Multi-pass membrane protein</topology>
    </subcellularLocation>
</comment>
<keyword evidence="9" id="KW-0418">Kinase</keyword>
<feature type="compositionally biased region" description="Polar residues" evidence="12">
    <location>
        <begin position="527"/>
        <end position="540"/>
    </location>
</feature>
<dbReference type="InterPro" id="IPR013011">
    <property type="entry name" value="PTS_EIIB_2"/>
</dbReference>
<evidence type="ECO:0000256" key="6">
    <source>
        <dbReference type="ARBA" id="ARBA00022679"/>
    </source>
</evidence>
<dbReference type="PANTHER" id="PTHR30505:SF0">
    <property type="entry name" value="FRUCTOSE-LIKE PTS SYSTEM EIIBC COMPONENT-RELATED"/>
    <property type="match status" value="1"/>
</dbReference>
<dbReference type="Pfam" id="PF02302">
    <property type="entry name" value="PTS_IIB"/>
    <property type="match status" value="1"/>
</dbReference>
<evidence type="ECO:0000256" key="12">
    <source>
        <dbReference type="SAM" id="MobiDB-lite"/>
    </source>
</evidence>
<proteinExistence type="predicted"/>
<feature type="compositionally biased region" description="Basic and acidic residues" evidence="12">
    <location>
        <begin position="147"/>
        <end position="157"/>
    </location>
</feature>
<accession>A0AAU0PZP3</accession>
<evidence type="ECO:0000259" key="16">
    <source>
        <dbReference type="PROSITE" id="PS51104"/>
    </source>
</evidence>
<feature type="transmembrane region" description="Helical" evidence="13">
    <location>
        <begin position="387"/>
        <end position="413"/>
    </location>
</feature>
<name>A0AAU0PZP3_9CORY</name>
<evidence type="ECO:0000256" key="13">
    <source>
        <dbReference type="SAM" id="Phobius"/>
    </source>
</evidence>
<evidence type="ECO:0000259" key="14">
    <source>
        <dbReference type="PROSITE" id="PS51094"/>
    </source>
</evidence>
<dbReference type="InterPro" id="IPR013014">
    <property type="entry name" value="PTS_EIIC_2"/>
</dbReference>
<feature type="transmembrane region" description="Helical" evidence="13">
    <location>
        <begin position="461"/>
        <end position="480"/>
    </location>
</feature>
<feature type="transmembrane region" description="Helical" evidence="13">
    <location>
        <begin position="287"/>
        <end position="305"/>
    </location>
</feature>
<feature type="region of interest" description="Disordered" evidence="12">
    <location>
        <begin position="141"/>
        <end position="177"/>
    </location>
</feature>
<dbReference type="SUPFAM" id="SSF52794">
    <property type="entry name" value="PTS system IIB component-like"/>
    <property type="match status" value="1"/>
</dbReference>
<feature type="domain" description="PTS EIIA type-2" evidence="14">
    <location>
        <begin position="583"/>
        <end position="730"/>
    </location>
</feature>
<dbReference type="CDD" id="cd00211">
    <property type="entry name" value="PTS_IIA_fru"/>
    <property type="match status" value="1"/>
</dbReference>
<dbReference type="InterPro" id="IPR050864">
    <property type="entry name" value="Bacterial_PTS_Sugar_Transport"/>
</dbReference>
<dbReference type="SUPFAM" id="SSF55804">
    <property type="entry name" value="Phoshotransferase/anion transport protein"/>
    <property type="match status" value="1"/>
</dbReference>
<keyword evidence="6" id="KW-0808">Transferase</keyword>
<dbReference type="Pfam" id="PF00359">
    <property type="entry name" value="PTS_EIIA_2"/>
    <property type="match status" value="1"/>
</dbReference>
<keyword evidence="11 13" id="KW-0472">Membrane</keyword>
<reference evidence="17 18" key="1">
    <citation type="submission" date="2023-10" db="EMBL/GenBank/DDBJ databases">
        <title>complete genome sequence of Corynebacterium pseudokroppenstedtii P15-C1.</title>
        <authorList>
            <person name="Bruggemann H."/>
            <person name="Poehlein A."/>
        </authorList>
    </citation>
    <scope>NUCLEOTIDE SEQUENCE [LARGE SCALE GENOMIC DNA]</scope>
    <source>
        <strain evidence="17 18">P15_C1</strain>
    </source>
</reference>
<dbReference type="KEGG" id="cpsk:Q0N40_00840"/>
<dbReference type="CDD" id="cd05569">
    <property type="entry name" value="PTS_IIB_fructose"/>
    <property type="match status" value="1"/>
</dbReference>
<sequence>MSTDGNSDPSLGGTAAVDGASTVNETKAIDGENPTVAGSTILAITACPTGIAHTYMAAEKLEAAAKESGATIKVETHGSIGVDNAFSHADIAGADAVVIAADIPIDKERFVNKRLVITGVDAAISNPDDLLRRALVAPRWGQSHRNGKPDHDGDREAFGSSLSPNTDGASMNGSTNDGSSLNPATVIYRALMAGVSRMIPFVVTGGLLIAVALSLGGHPTSEGMQIPKDSFWYDINQLGTLAFSLMVPVLSAYIAEGIADRSALAPGFITGMVAVTGSLYGSEAGTGFIGGIVTGILSGYVALAIRKIPVNKYVAPIWPIIVIPIVTTLIVGLLVIYVVGAPIASLFDALTHWLASMNGTSSVVLGAVLGAMIAFDMGGPFNKTAFLFGGGLIAAGNAAPMGMNAAAIAVPPLAMGVITFIRRQWFTKPEKDAGIAALIMGCFGITEGAIPFAAARPFQVIPANVIGGAVAGALAGLWGVKDNVMHGGPIVAVLGAIDGVAWFFLAVLAGIATTVAVMMGLTRISMSRSKNSPTSTSNASDAGAAPDPSNDASNPRDTGAVSTSEPAGTVSGTKRAEEPDAPHIIDETLVVLDDNAPSGNREDVIRGLVDHAVSAGRITDGEAVIQAALAREEQSTTAVGNEVAIPHARVAGVTTPTVLFARIPGDGVDWNSPDNTTVRFVFLIAVPEGANKKHMKILAQLARALMRDNFCTRLREAATRTEIVDAVREAVGNL</sequence>
<dbReference type="InterPro" id="IPR004715">
    <property type="entry name" value="PTS_IIA_fruc"/>
</dbReference>
<feature type="transmembrane region" description="Helical" evidence="13">
    <location>
        <begin position="262"/>
        <end position="281"/>
    </location>
</feature>
<dbReference type="EMBL" id="CP137757">
    <property type="protein sequence ID" value="WPF25143.1"/>
    <property type="molecule type" value="Genomic_DNA"/>
</dbReference>
<dbReference type="InterPro" id="IPR036095">
    <property type="entry name" value="PTS_EIIB-like_sf"/>
</dbReference>
<feature type="transmembrane region" description="Helical" evidence="13">
    <location>
        <begin position="198"/>
        <end position="215"/>
    </location>
</feature>
<dbReference type="Pfam" id="PF02378">
    <property type="entry name" value="PTS_EIIC"/>
    <property type="match status" value="1"/>
</dbReference>
<keyword evidence="18" id="KW-1185">Reference proteome</keyword>
<keyword evidence="7" id="KW-0598">Phosphotransferase system</keyword>
<feature type="transmembrane region" description="Helical" evidence="13">
    <location>
        <begin position="352"/>
        <end position="375"/>
    </location>
</feature>
<keyword evidence="2" id="KW-0813">Transport</keyword>
<gene>
    <name evidence="17" type="ORF">Q0N40_00840</name>
</gene>
<evidence type="ECO:0000313" key="18">
    <source>
        <dbReference type="Proteomes" id="UP001174314"/>
    </source>
</evidence>
<dbReference type="GO" id="GO:0009401">
    <property type="term" value="P:phosphoenolpyruvate-dependent sugar phosphotransferase system"/>
    <property type="evidence" value="ECO:0007669"/>
    <property type="project" value="UniProtKB-KW"/>
</dbReference>
<evidence type="ECO:0000256" key="5">
    <source>
        <dbReference type="ARBA" id="ARBA00022597"/>
    </source>
</evidence>
<feature type="transmembrane region" description="Helical" evidence="13">
    <location>
        <begin position="500"/>
        <end position="521"/>
    </location>
</feature>
<evidence type="ECO:0000259" key="15">
    <source>
        <dbReference type="PROSITE" id="PS51099"/>
    </source>
</evidence>
<dbReference type="PROSITE" id="PS51094">
    <property type="entry name" value="PTS_EIIA_TYPE_2"/>
    <property type="match status" value="1"/>
</dbReference>
<feature type="compositionally biased region" description="Polar residues" evidence="12">
    <location>
        <begin position="160"/>
        <end position="177"/>
    </location>
</feature>
<feature type="transmembrane region" description="Helical" evidence="13">
    <location>
        <begin position="235"/>
        <end position="255"/>
    </location>
</feature>
<keyword evidence="4" id="KW-0597">Phosphoprotein</keyword>
<evidence type="ECO:0000256" key="7">
    <source>
        <dbReference type="ARBA" id="ARBA00022683"/>
    </source>
</evidence>
<evidence type="ECO:0000256" key="10">
    <source>
        <dbReference type="ARBA" id="ARBA00022989"/>
    </source>
</evidence>
<dbReference type="GO" id="GO:0016301">
    <property type="term" value="F:kinase activity"/>
    <property type="evidence" value="ECO:0007669"/>
    <property type="project" value="UniProtKB-KW"/>
</dbReference>
<dbReference type="PROSITE" id="PS00372">
    <property type="entry name" value="PTS_EIIA_TYPE_2_HIS"/>
    <property type="match status" value="1"/>
</dbReference>
<evidence type="ECO:0000256" key="8">
    <source>
        <dbReference type="ARBA" id="ARBA00022692"/>
    </source>
</evidence>
<protein>
    <submittedName>
        <fullName evidence="17">Fructose-specific PTS transporter subunit EIIC</fullName>
    </submittedName>
</protein>
<evidence type="ECO:0000256" key="4">
    <source>
        <dbReference type="ARBA" id="ARBA00022553"/>
    </source>
</evidence>
<dbReference type="Proteomes" id="UP001174314">
    <property type="component" value="Chromosome"/>
</dbReference>
<dbReference type="NCBIfam" id="TIGR00829">
    <property type="entry name" value="FRU"/>
    <property type="match status" value="1"/>
</dbReference>
<keyword evidence="3" id="KW-1003">Cell membrane</keyword>
<feature type="domain" description="PTS EIIB type-2" evidence="15">
    <location>
        <begin position="41"/>
        <end position="136"/>
    </location>
</feature>